<proteinExistence type="inferred from homology"/>
<feature type="domain" description="SH3b" evidence="8">
    <location>
        <begin position="25"/>
        <end position="87"/>
    </location>
</feature>
<comment type="cofactor">
    <cofactor evidence="6">
        <name>Zn(2+)</name>
        <dbReference type="ChEBI" id="CHEBI:29105"/>
    </cofactor>
    <text evidence="6">Binds 1 zinc ion per subunit.</text>
</comment>
<evidence type="ECO:0000256" key="4">
    <source>
        <dbReference type="ARBA" id="ARBA00022833"/>
    </source>
</evidence>
<comment type="caution">
    <text evidence="9">The sequence shown here is derived from an EMBL/GenBank/DDBJ whole genome shotgun (WGS) entry which is preliminary data.</text>
</comment>
<reference evidence="9" key="1">
    <citation type="submission" date="2021-10" db="EMBL/GenBank/DDBJ databases">
        <authorList>
            <person name="Lyu M."/>
            <person name="Wang X."/>
            <person name="Meng X."/>
            <person name="Xu K."/>
        </authorList>
    </citation>
    <scope>NUCLEOTIDE SEQUENCE</scope>
    <source>
        <strain evidence="9">A6</strain>
    </source>
</reference>
<name>A0ABS8JLU4_9GAMM</name>
<evidence type="ECO:0000256" key="1">
    <source>
        <dbReference type="ARBA" id="ARBA00022670"/>
    </source>
</evidence>
<dbReference type="PANTHER" id="PTHR22726">
    <property type="entry name" value="METALLOENDOPEPTIDASE OMA1"/>
    <property type="match status" value="1"/>
</dbReference>
<dbReference type="Proteomes" id="UP001165293">
    <property type="component" value="Unassembled WGS sequence"/>
</dbReference>
<evidence type="ECO:0000256" key="7">
    <source>
        <dbReference type="SAM" id="SignalP"/>
    </source>
</evidence>
<evidence type="ECO:0000256" key="3">
    <source>
        <dbReference type="ARBA" id="ARBA00022801"/>
    </source>
</evidence>
<protein>
    <submittedName>
        <fullName evidence="9">M48 family metalloprotease</fullName>
        <ecNumber evidence="9">3.4.24.-</ecNumber>
    </submittedName>
</protein>
<evidence type="ECO:0000313" key="9">
    <source>
        <dbReference type="EMBL" id="MCC8364574.1"/>
    </source>
</evidence>
<keyword evidence="2" id="KW-0479">Metal-binding</keyword>
<evidence type="ECO:0000256" key="5">
    <source>
        <dbReference type="ARBA" id="ARBA00023049"/>
    </source>
</evidence>
<dbReference type="InterPro" id="IPR003646">
    <property type="entry name" value="SH3-like_bac-type"/>
</dbReference>
<dbReference type="EMBL" id="JAJGAK010000005">
    <property type="protein sequence ID" value="MCC8364574.1"/>
    <property type="molecule type" value="Genomic_DNA"/>
</dbReference>
<feature type="signal peptide" evidence="7">
    <location>
        <begin position="1"/>
        <end position="23"/>
    </location>
</feature>
<sequence>MQHRFHQLIVSFAFAVCCAAAIAAGQTATVHKASVDVHAAADLKSPTVATLKQNEQVSVAGQQGLWFQVTLPAGGNGFVRVNDVRMQYAKTGSGSGNAVFTGKAGKGRVSETAGVRGIDESDLKTAGYDGAQFAQLEADRVSPDAAASDAQSNGLQAKQVPYPTEFKPVADAAPKATQAEKRGGMSLARGLLSSIGIGAPAPANSAMDVAEAAQGKSETEQAAEEAALGPEIAGRVLGAAPLWADAEAQARVNRVGRWMASQTSRPDLPWSFGVIDTPEINAFAAPGGYILITRGMYELLADDEEVAAVIGHELTHIVQRDHYNVIKKQETQGALTDAASSNVAVGGGVAGSMAKEYVAKHGATIMATSLDRGAEYNADQAAQIYLARAGYDPLALYAVLQKMMAVGSSSGNLAQLYKTHPPLDERLDRLDQGRFAGQ</sequence>
<organism evidence="9 10">
    <name type="scientific">Noviluteimonas lactosilytica</name>
    <dbReference type="NCBI Taxonomy" id="2888523"/>
    <lineage>
        <taxon>Bacteria</taxon>
        <taxon>Pseudomonadati</taxon>
        <taxon>Pseudomonadota</taxon>
        <taxon>Gammaproteobacteria</taxon>
        <taxon>Lysobacterales</taxon>
        <taxon>Lysobacteraceae</taxon>
        <taxon>Noviluteimonas</taxon>
    </lineage>
</organism>
<evidence type="ECO:0000313" key="10">
    <source>
        <dbReference type="Proteomes" id="UP001165293"/>
    </source>
</evidence>
<keyword evidence="5 6" id="KW-0482">Metalloprotease</keyword>
<dbReference type="Gene3D" id="2.30.30.40">
    <property type="entry name" value="SH3 Domains"/>
    <property type="match status" value="1"/>
</dbReference>
<dbReference type="Gene3D" id="3.30.2010.10">
    <property type="entry name" value="Metalloproteases ('zincins'), catalytic domain"/>
    <property type="match status" value="1"/>
</dbReference>
<dbReference type="InterPro" id="IPR051156">
    <property type="entry name" value="Mito/Outer_Membr_Metalloprot"/>
</dbReference>
<gene>
    <name evidence="9" type="ORF">LK996_15995</name>
</gene>
<keyword evidence="7" id="KW-0732">Signal</keyword>
<dbReference type="GO" id="GO:0008237">
    <property type="term" value="F:metallopeptidase activity"/>
    <property type="evidence" value="ECO:0007669"/>
    <property type="project" value="UniProtKB-KW"/>
</dbReference>
<dbReference type="EC" id="3.4.24.-" evidence="9"/>
<evidence type="ECO:0000256" key="2">
    <source>
        <dbReference type="ARBA" id="ARBA00022723"/>
    </source>
</evidence>
<dbReference type="Pfam" id="PF01435">
    <property type="entry name" value="Peptidase_M48"/>
    <property type="match status" value="1"/>
</dbReference>
<accession>A0ABS8JLU4</accession>
<comment type="similarity">
    <text evidence="6">Belongs to the peptidase M48 family.</text>
</comment>
<dbReference type="Pfam" id="PF08239">
    <property type="entry name" value="SH3_3"/>
    <property type="match status" value="1"/>
</dbReference>
<keyword evidence="10" id="KW-1185">Reference proteome</keyword>
<keyword evidence="1 6" id="KW-0645">Protease</keyword>
<evidence type="ECO:0000256" key="6">
    <source>
        <dbReference type="RuleBase" id="RU003983"/>
    </source>
</evidence>
<dbReference type="InterPro" id="IPR001915">
    <property type="entry name" value="Peptidase_M48"/>
</dbReference>
<dbReference type="SMART" id="SM00287">
    <property type="entry name" value="SH3b"/>
    <property type="match status" value="1"/>
</dbReference>
<dbReference type="PANTHER" id="PTHR22726:SF1">
    <property type="entry name" value="METALLOENDOPEPTIDASE OMA1, MITOCHONDRIAL"/>
    <property type="match status" value="1"/>
</dbReference>
<feature type="chain" id="PRO_5045207320" evidence="7">
    <location>
        <begin position="24"/>
        <end position="438"/>
    </location>
</feature>
<keyword evidence="3 6" id="KW-0378">Hydrolase</keyword>
<evidence type="ECO:0000259" key="8">
    <source>
        <dbReference type="SMART" id="SM00287"/>
    </source>
</evidence>
<keyword evidence="4 6" id="KW-0862">Zinc</keyword>
<dbReference type="RefSeq" id="WP_230528368.1">
    <property type="nucleotide sequence ID" value="NZ_JAJGAK010000005.1"/>
</dbReference>